<dbReference type="InterPro" id="IPR045116">
    <property type="entry name" value="Clp1/Grc3"/>
</dbReference>
<keyword evidence="13" id="KW-1185">Reference proteome</keyword>
<dbReference type="GO" id="GO:0051731">
    <property type="term" value="F:polynucleotide 5'-hydroxyl-kinase activity"/>
    <property type="evidence" value="ECO:0007669"/>
    <property type="project" value="InterPro"/>
</dbReference>
<dbReference type="InterPro" id="IPR032319">
    <property type="entry name" value="CLP1_P"/>
</dbReference>
<keyword evidence="5" id="KW-0547">Nucleotide-binding</keyword>
<accession>A0AAV9IWF0</accession>
<evidence type="ECO:0000259" key="10">
    <source>
        <dbReference type="Pfam" id="PF16575"/>
    </source>
</evidence>
<comment type="similarity">
    <text evidence="2">Belongs to the Clp1 family. NOL9/GRC3 subfamily.</text>
</comment>
<evidence type="ECO:0000256" key="6">
    <source>
        <dbReference type="ARBA" id="ARBA00022777"/>
    </source>
</evidence>
<evidence type="ECO:0000313" key="13">
    <source>
        <dbReference type="Proteomes" id="UP001301350"/>
    </source>
</evidence>
<keyword evidence="7" id="KW-0067">ATP-binding</keyword>
<dbReference type="SUPFAM" id="SSF52540">
    <property type="entry name" value="P-loop containing nucleoside triphosphate hydrolases"/>
    <property type="match status" value="1"/>
</dbReference>
<dbReference type="PANTHER" id="PTHR12755:SF3">
    <property type="entry name" value="POLYNUCLEOTIDE 5'-HYDROXYL-KINASE NOL9"/>
    <property type="match status" value="1"/>
</dbReference>
<evidence type="ECO:0000256" key="1">
    <source>
        <dbReference type="ARBA" id="ARBA00004604"/>
    </source>
</evidence>
<reference evidence="12 13" key="1">
    <citation type="submission" date="2022-07" db="EMBL/GenBank/DDBJ databases">
        <title>Genome-wide signatures of adaptation to extreme environments.</title>
        <authorList>
            <person name="Cho C.H."/>
            <person name="Yoon H.S."/>
        </authorList>
    </citation>
    <scope>NUCLEOTIDE SEQUENCE [LARGE SCALE GENOMIC DNA]</scope>
    <source>
        <strain evidence="12 13">DBV 063 E5</strain>
    </source>
</reference>
<evidence type="ECO:0000256" key="4">
    <source>
        <dbReference type="ARBA" id="ARBA00022679"/>
    </source>
</evidence>
<protein>
    <submittedName>
        <fullName evidence="12">Uncharacterized protein</fullName>
    </submittedName>
</protein>
<proteinExistence type="inferred from homology"/>
<evidence type="ECO:0000256" key="5">
    <source>
        <dbReference type="ARBA" id="ARBA00022741"/>
    </source>
</evidence>
<evidence type="ECO:0000256" key="7">
    <source>
        <dbReference type="ARBA" id="ARBA00022840"/>
    </source>
</evidence>
<dbReference type="GO" id="GO:0005524">
    <property type="term" value="F:ATP binding"/>
    <property type="evidence" value="ECO:0007669"/>
    <property type="project" value="UniProtKB-KW"/>
</dbReference>
<feature type="compositionally biased region" description="Basic and acidic residues" evidence="9">
    <location>
        <begin position="1"/>
        <end position="14"/>
    </location>
</feature>
<feature type="compositionally biased region" description="Acidic residues" evidence="9">
    <location>
        <begin position="28"/>
        <end position="37"/>
    </location>
</feature>
<dbReference type="Pfam" id="PF16575">
    <property type="entry name" value="CLP1_P"/>
    <property type="match status" value="1"/>
</dbReference>
<dbReference type="PANTHER" id="PTHR12755">
    <property type="entry name" value="CLEAVAGE/POLYADENYLATION FACTOR IA SUBUNIT CLP1P"/>
    <property type="match status" value="1"/>
</dbReference>
<evidence type="ECO:0000256" key="8">
    <source>
        <dbReference type="ARBA" id="ARBA00023242"/>
    </source>
</evidence>
<feature type="domain" description="Clp1 P-loop" evidence="10">
    <location>
        <begin position="204"/>
        <end position="386"/>
    </location>
</feature>
<dbReference type="AlphaFoldDB" id="A0AAV9IWF0"/>
<evidence type="ECO:0000259" key="11">
    <source>
        <dbReference type="Pfam" id="PF25467"/>
    </source>
</evidence>
<keyword evidence="4" id="KW-0808">Transferase</keyword>
<evidence type="ECO:0000256" key="9">
    <source>
        <dbReference type="SAM" id="MobiDB-lite"/>
    </source>
</evidence>
<comment type="caution">
    <text evidence="12">The sequence shown here is derived from an EMBL/GenBank/DDBJ whole genome shotgun (WGS) entry which is preliminary data.</text>
</comment>
<dbReference type="InterPro" id="IPR057570">
    <property type="entry name" value="NOL9_C"/>
</dbReference>
<keyword evidence="6" id="KW-0418">Kinase</keyword>
<dbReference type="Pfam" id="PF25467">
    <property type="entry name" value="NOL9_C"/>
    <property type="match status" value="1"/>
</dbReference>
<evidence type="ECO:0000256" key="2">
    <source>
        <dbReference type="ARBA" id="ARBA00011003"/>
    </source>
</evidence>
<name>A0AAV9IWF0_CYACA</name>
<feature type="domain" description="NOL9 C-terminal" evidence="11">
    <location>
        <begin position="459"/>
        <end position="531"/>
    </location>
</feature>
<evidence type="ECO:0000313" key="12">
    <source>
        <dbReference type="EMBL" id="KAK4536133.1"/>
    </source>
</evidence>
<comment type="subcellular location">
    <subcellularLocation>
        <location evidence="1">Nucleus</location>
        <location evidence="1">Nucleolus</location>
    </subcellularLocation>
</comment>
<dbReference type="Proteomes" id="UP001301350">
    <property type="component" value="Unassembled WGS sequence"/>
</dbReference>
<keyword evidence="3" id="KW-0698">rRNA processing</keyword>
<feature type="region of interest" description="Disordered" evidence="9">
    <location>
        <begin position="1"/>
        <end position="56"/>
    </location>
</feature>
<keyword evidence="8" id="KW-0539">Nucleus</keyword>
<sequence length="593" mass="64016">MSHKSRFELLSRYETDEEGVSASGSDGEPVEDADDLTGEAVASTQRHESDGTTVSGFRWRAGSTSRKYFRADEDHHSLQLEPEERLCLVGSYTVEWQPTADGTGATLSLNGVALSQVEHSISLRIDAFPWQCLPVLEARHGCLDLRIQVVPSSVPCLFPASPGGTRASSRTPCAYRHEVFDRIQCRLRASLTKTREAPTLLVVGARNSGKSMLAAQLTHLLLQHCEQVAYIDLDVGQNALAPPGCLSAQLVHSVAWPLARARRQRLRTLFYGYVTPLHDPRRYVGLARRLLHTARAARQSMTAPLPLVINTIGWVHGFGATLAEQIAKVVQPTLVLHTDAAGASECPPVVHHPAAECHLFVDIASTVAGCRSRSRLSAADERAAQIATHLLAEAEDSSEIPTALDSLGDAFRWCLYERRPAYPVSRALCSSPPWCIGIDALDGVWMVDGGDEYALRTLDADDNTDLDWWQALNGSVVALCTQMLRDADGGVVGADAVGVGLVRAVDASHRLLYLVSAVSAADMAAVSALAISPYVQLPATVLPSGTMQMEPFLAPPSTFGVADHSMEAPMHSRKNLARQRLAASTAAEHPRAV</sequence>
<evidence type="ECO:0000256" key="3">
    <source>
        <dbReference type="ARBA" id="ARBA00022552"/>
    </source>
</evidence>
<dbReference type="InterPro" id="IPR027417">
    <property type="entry name" value="P-loop_NTPase"/>
</dbReference>
<dbReference type="GO" id="GO:0000448">
    <property type="term" value="P:cleavage in ITS2 between 5.8S rRNA and LSU-rRNA of tricistronic rRNA transcript (SSU-rRNA, 5.8S rRNA, LSU-rRNA)"/>
    <property type="evidence" value="ECO:0007669"/>
    <property type="project" value="TreeGrafter"/>
</dbReference>
<organism evidence="12 13">
    <name type="scientific">Cyanidium caldarium</name>
    <name type="common">Red alga</name>
    <dbReference type="NCBI Taxonomy" id="2771"/>
    <lineage>
        <taxon>Eukaryota</taxon>
        <taxon>Rhodophyta</taxon>
        <taxon>Bangiophyceae</taxon>
        <taxon>Cyanidiales</taxon>
        <taxon>Cyanidiaceae</taxon>
        <taxon>Cyanidium</taxon>
    </lineage>
</organism>
<dbReference type="GO" id="GO:0005730">
    <property type="term" value="C:nucleolus"/>
    <property type="evidence" value="ECO:0007669"/>
    <property type="project" value="UniProtKB-SubCell"/>
</dbReference>
<dbReference type="Gene3D" id="3.40.50.300">
    <property type="entry name" value="P-loop containing nucleotide triphosphate hydrolases"/>
    <property type="match status" value="1"/>
</dbReference>
<gene>
    <name evidence="12" type="ORF">CDCA_CDCA07G2158</name>
</gene>
<dbReference type="EMBL" id="JANCYW010000007">
    <property type="protein sequence ID" value="KAK4536133.1"/>
    <property type="molecule type" value="Genomic_DNA"/>
</dbReference>